<dbReference type="GO" id="GO:0006400">
    <property type="term" value="P:tRNA modification"/>
    <property type="evidence" value="ECO:0007669"/>
    <property type="project" value="InterPro"/>
</dbReference>
<protein>
    <submittedName>
        <fullName evidence="3">Queuine/other tRNA-ribosyltransferase</fullName>
    </submittedName>
</protein>
<keyword evidence="4" id="KW-1185">Reference proteome</keyword>
<evidence type="ECO:0000313" key="4">
    <source>
        <dbReference type="Proteomes" id="UP000076874"/>
    </source>
</evidence>
<dbReference type="OrthoDB" id="10249838at2759"/>
<dbReference type="EMBL" id="AZHD01000015">
    <property type="protein sequence ID" value="OAA57026.1"/>
    <property type="molecule type" value="Genomic_DNA"/>
</dbReference>
<dbReference type="Proteomes" id="UP000076874">
    <property type="component" value="Unassembled WGS sequence"/>
</dbReference>
<sequence length="161" mass="17726">MGVGYPEDLVVSVALGADMFDCVWPTRTARFGNAVTRHGVLHLKHERYAADFGPVEAGCECPCCRPQPGSADDGLGQGQPTITRAFIHHNASKETVAAHLLTQHNVWYQLHLMRTMRDAILADTFPAFIRQFFADRYPEGVATYPEWAVDALAGVGVDLRT</sequence>
<evidence type="ECO:0000256" key="1">
    <source>
        <dbReference type="ARBA" id="ARBA00022833"/>
    </source>
</evidence>
<dbReference type="AlphaFoldDB" id="A0A167PU09"/>
<evidence type="ECO:0000313" key="3">
    <source>
        <dbReference type="EMBL" id="OAA57026.1"/>
    </source>
</evidence>
<reference evidence="3 4" key="1">
    <citation type="journal article" date="2016" name="Genome Biol. Evol.">
        <title>Divergent and convergent evolution of fungal pathogenicity.</title>
        <authorList>
            <person name="Shang Y."/>
            <person name="Xiao G."/>
            <person name="Zheng P."/>
            <person name="Cen K."/>
            <person name="Zhan S."/>
            <person name="Wang C."/>
        </authorList>
    </citation>
    <scope>NUCLEOTIDE SEQUENCE [LARGE SCALE GENOMIC DNA]</scope>
    <source>
        <strain evidence="3 4">RCEF 264</strain>
    </source>
</reference>
<dbReference type="NCBIfam" id="TIGR00449">
    <property type="entry name" value="tgt_general"/>
    <property type="match status" value="1"/>
</dbReference>
<comment type="caution">
    <text evidence="3">The sequence shown here is derived from an EMBL/GenBank/DDBJ whole genome shotgun (WGS) entry which is preliminary data.</text>
</comment>
<dbReference type="GO" id="GO:0005829">
    <property type="term" value="C:cytosol"/>
    <property type="evidence" value="ECO:0007669"/>
    <property type="project" value="TreeGrafter"/>
</dbReference>
<evidence type="ECO:0000259" key="2">
    <source>
        <dbReference type="Pfam" id="PF01702"/>
    </source>
</evidence>
<dbReference type="Pfam" id="PF01702">
    <property type="entry name" value="TGT"/>
    <property type="match status" value="1"/>
</dbReference>
<gene>
    <name evidence="3" type="ORF">SPI_07407</name>
</gene>
<dbReference type="InterPro" id="IPR036511">
    <property type="entry name" value="TGT-like_sf"/>
</dbReference>
<feature type="domain" description="tRNA-guanine(15) transglycosylase-like" evidence="2">
    <location>
        <begin position="1"/>
        <end position="137"/>
    </location>
</feature>
<name>A0A167PU09_9HYPO</name>
<dbReference type="STRING" id="1081102.A0A167PU09"/>
<dbReference type="Gene3D" id="3.20.20.105">
    <property type="entry name" value="Queuine tRNA-ribosyltransferase-like"/>
    <property type="match status" value="1"/>
</dbReference>
<proteinExistence type="predicted"/>
<organism evidence="3 4">
    <name type="scientific">Niveomyces insectorum RCEF 264</name>
    <dbReference type="NCBI Taxonomy" id="1081102"/>
    <lineage>
        <taxon>Eukaryota</taxon>
        <taxon>Fungi</taxon>
        <taxon>Dikarya</taxon>
        <taxon>Ascomycota</taxon>
        <taxon>Pezizomycotina</taxon>
        <taxon>Sordariomycetes</taxon>
        <taxon>Hypocreomycetidae</taxon>
        <taxon>Hypocreales</taxon>
        <taxon>Cordycipitaceae</taxon>
        <taxon>Niveomyces</taxon>
    </lineage>
</organism>
<keyword evidence="3" id="KW-0808">Transferase</keyword>
<dbReference type="SUPFAM" id="SSF51713">
    <property type="entry name" value="tRNA-guanine transglycosylase"/>
    <property type="match status" value="1"/>
</dbReference>
<dbReference type="PANTHER" id="PTHR43530:SF1">
    <property type="entry name" value="QUEUINE TRNA-RIBOSYLTRANSFERASE CATALYTIC SUBUNIT 1"/>
    <property type="match status" value="1"/>
</dbReference>
<keyword evidence="1" id="KW-0862">Zinc</keyword>
<dbReference type="InterPro" id="IPR002616">
    <property type="entry name" value="tRNA_ribo_trans-like"/>
</dbReference>
<dbReference type="GO" id="GO:0008479">
    <property type="term" value="F:tRNA-guanosine(34) queuine transglycosylase activity"/>
    <property type="evidence" value="ECO:0007669"/>
    <property type="project" value="TreeGrafter"/>
</dbReference>
<accession>A0A167PU09</accession>
<dbReference type="PANTHER" id="PTHR43530">
    <property type="entry name" value="QUEUINE TRNA-RIBOSYLTRANSFERASE CATALYTIC SUBUNIT 1"/>
    <property type="match status" value="1"/>
</dbReference>